<gene>
    <name evidence="14" type="ORF">LSH36_7g07053</name>
</gene>
<dbReference type="EMBL" id="JAODUP010000007">
    <property type="protein sequence ID" value="KAK2169745.1"/>
    <property type="molecule type" value="Genomic_DNA"/>
</dbReference>
<comment type="caution">
    <text evidence="14">The sequence shown here is derived from an EMBL/GenBank/DDBJ whole genome shotgun (WGS) entry which is preliminary data.</text>
</comment>
<keyword evidence="5 13" id="KW-0679">Respiratory chain</keyword>
<evidence type="ECO:0000256" key="5">
    <source>
        <dbReference type="ARBA" id="ARBA00022660"/>
    </source>
</evidence>
<comment type="subunit">
    <text evidence="12 13">Component of the ubiquinol-cytochrome c oxidoreductase (cytochrome b-c1 complex, complex III, CIII), a multisubunit enzyme composed of 11 subunits. The complex is composed of 3 respiratory subunits cytochrome b, cytochrome c1 and Rieske protein UQCRFS1, 2 core protein subunits UQCRC1/QCR1 and UQCRC2/QCR2, and 6 low-molecular weight protein subunits UQCRH/QCR6, UQCRB/QCR7, UQCRQ/QCR8, UQCR10/QCR9, UQCR11/QCR10 and subunit 9, the cleavage product of Rieske protein UQCRFS1. The complex exists as an obligatory dimer and forms supercomplexes (SCs) in the inner mitochondrial membrane with NADH-ubiquinone oxidoreductase (complex I, CI) and cytochrome c oxidase (complex IV, CIV), resulting in different assemblies (supercomplex SCI(1)III(2)IV(1) and megacomplex MCI(2)III(2)IV(2)). Interacts with UQCC6.</text>
</comment>
<dbReference type="GO" id="GO:0005743">
    <property type="term" value="C:mitochondrial inner membrane"/>
    <property type="evidence" value="ECO:0007669"/>
    <property type="project" value="UniProtKB-SubCell"/>
</dbReference>
<comment type="function">
    <text evidence="13">Component of the ubiquinol-cytochrome c oxidoreductase, a multisubunit transmembrane complex that is part of the mitochondrial electron transport chain which drives oxidative phosphorylation. The complex plays an important role in the uptake of multiple carbon sources present in different host niches.</text>
</comment>
<dbReference type="GO" id="GO:0045275">
    <property type="term" value="C:respiratory chain complex III"/>
    <property type="evidence" value="ECO:0007669"/>
    <property type="project" value="UniProtKB-UniRule"/>
</dbReference>
<evidence type="ECO:0000256" key="8">
    <source>
        <dbReference type="ARBA" id="ARBA00022982"/>
    </source>
</evidence>
<dbReference type="FunFam" id="1.20.5.210:FF:000001">
    <property type="entry name" value="Cytochrome b-c1 complex subunit 8"/>
    <property type="match status" value="1"/>
</dbReference>
<sequence>MGRHLGLLSDRVHGTVTFTLSPMETKVFAGFLTRNVPNFLRRAGSQFFMVVPPFAAAYLIYDWGEKKNLATSRKNPKDFEDEH</sequence>
<keyword evidence="4 13" id="KW-0813">Transport</keyword>
<evidence type="ECO:0000256" key="10">
    <source>
        <dbReference type="ARBA" id="ARBA00023128"/>
    </source>
</evidence>
<reference evidence="14" key="1">
    <citation type="journal article" date="2023" name="Mol. Biol. Evol.">
        <title>Third-Generation Sequencing Reveals the Adaptive Role of the Epigenome in Three Deep-Sea Polychaetes.</title>
        <authorList>
            <person name="Perez M."/>
            <person name="Aroh O."/>
            <person name="Sun Y."/>
            <person name="Lan Y."/>
            <person name="Juniper S.K."/>
            <person name="Young C.R."/>
            <person name="Angers B."/>
            <person name="Qian P.Y."/>
        </authorList>
    </citation>
    <scope>NUCLEOTIDE SEQUENCE</scope>
    <source>
        <strain evidence="14">P08H-3</strain>
    </source>
</reference>
<dbReference type="AlphaFoldDB" id="A0AAD9KES0"/>
<evidence type="ECO:0000256" key="7">
    <source>
        <dbReference type="ARBA" id="ARBA00022792"/>
    </source>
</evidence>
<dbReference type="PANTHER" id="PTHR12119:SF2">
    <property type="entry name" value="CYTOCHROME B-C1 COMPLEX SUBUNIT 8"/>
    <property type="match status" value="1"/>
</dbReference>
<evidence type="ECO:0000313" key="14">
    <source>
        <dbReference type="EMBL" id="KAK2169745.1"/>
    </source>
</evidence>
<dbReference type="InterPro" id="IPR004205">
    <property type="entry name" value="Cyt_bc1_su8"/>
</dbReference>
<dbReference type="InterPro" id="IPR036642">
    <property type="entry name" value="Cyt_bc1_su8_sf"/>
</dbReference>
<keyword evidence="8 13" id="KW-0249">Electron transport</keyword>
<evidence type="ECO:0000256" key="3">
    <source>
        <dbReference type="ARBA" id="ARBA00016324"/>
    </source>
</evidence>
<comment type="subcellular location">
    <subcellularLocation>
        <location evidence="1 13">Mitochondrion inner membrane</location>
        <topology evidence="1 13">Single-pass membrane protein</topology>
    </subcellularLocation>
</comment>
<dbReference type="PANTHER" id="PTHR12119">
    <property type="entry name" value="UBIQUINOL-CYTOCHROME C REDUCTASE COMPLEX UBIQUINONE-BINDING PROTEIN QP-C"/>
    <property type="match status" value="1"/>
</dbReference>
<keyword evidence="15" id="KW-1185">Reference proteome</keyword>
<comment type="similarity">
    <text evidence="2 13">Belongs to the UQCRQ/QCR8 family.</text>
</comment>
<dbReference type="Pfam" id="PF02939">
    <property type="entry name" value="UcrQ"/>
    <property type="match status" value="1"/>
</dbReference>
<dbReference type="Gene3D" id="1.20.5.210">
    <property type="entry name" value="Cytochrome b-c1 complex subunit 8"/>
    <property type="match status" value="1"/>
</dbReference>
<name>A0AAD9KES0_9ANNE</name>
<organism evidence="14 15">
    <name type="scientific">Paralvinella palmiformis</name>
    <dbReference type="NCBI Taxonomy" id="53620"/>
    <lineage>
        <taxon>Eukaryota</taxon>
        <taxon>Metazoa</taxon>
        <taxon>Spiralia</taxon>
        <taxon>Lophotrochozoa</taxon>
        <taxon>Annelida</taxon>
        <taxon>Polychaeta</taxon>
        <taxon>Sedentaria</taxon>
        <taxon>Canalipalpata</taxon>
        <taxon>Terebellida</taxon>
        <taxon>Terebelliformia</taxon>
        <taxon>Alvinellidae</taxon>
        <taxon>Paralvinella</taxon>
    </lineage>
</organism>
<evidence type="ECO:0000256" key="1">
    <source>
        <dbReference type="ARBA" id="ARBA00004434"/>
    </source>
</evidence>
<accession>A0AAD9KES0</accession>
<keyword evidence="9" id="KW-1133">Transmembrane helix</keyword>
<evidence type="ECO:0000256" key="11">
    <source>
        <dbReference type="ARBA" id="ARBA00023136"/>
    </source>
</evidence>
<evidence type="ECO:0000256" key="4">
    <source>
        <dbReference type="ARBA" id="ARBA00022448"/>
    </source>
</evidence>
<keyword evidence="6" id="KW-0812">Transmembrane</keyword>
<evidence type="ECO:0000313" key="15">
    <source>
        <dbReference type="Proteomes" id="UP001208570"/>
    </source>
</evidence>
<evidence type="ECO:0000256" key="2">
    <source>
        <dbReference type="ARBA" id="ARBA00007668"/>
    </source>
</evidence>
<evidence type="ECO:0000256" key="13">
    <source>
        <dbReference type="RuleBase" id="RU368118"/>
    </source>
</evidence>
<keyword evidence="10 13" id="KW-0496">Mitochondrion</keyword>
<evidence type="ECO:0000256" key="12">
    <source>
        <dbReference type="ARBA" id="ARBA00047105"/>
    </source>
</evidence>
<dbReference type="Proteomes" id="UP001208570">
    <property type="component" value="Unassembled WGS sequence"/>
</dbReference>
<protein>
    <recommendedName>
        <fullName evidence="3 13">Cytochrome b-c1 complex subunit 8</fullName>
    </recommendedName>
    <alternativeName>
        <fullName evidence="13">Complex III subunit 8</fullName>
    </alternativeName>
</protein>
<evidence type="ECO:0000256" key="9">
    <source>
        <dbReference type="ARBA" id="ARBA00022989"/>
    </source>
</evidence>
<evidence type="ECO:0000256" key="6">
    <source>
        <dbReference type="ARBA" id="ARBA00022692"/>
    </source>
</evidence>
<dbReference type="SUPFAM" id="SSF81508">
    <property type="entry name" value="Ubiquinone-binding protein QP-C of cytochrome bc1 complex (Ubiquinol-cytochrome c reductase)"/>
    <property type="match status" value="1"/>
</dbReference>
<dbReference type="GO" id="GO:0006122">
    <property type="term" value="P:mitochondrial electron transport, ubiquinol to cytochrome c"/>
    <property type="evidence" value="ECO:0007669"/>
    <property type="project" value="UniProtKB-UniRule"/>
</dbReference>
<proteinExistence type="inferred from homology"/>
<keyword evidence="7 13" id="KW-0999">Mitochondrion inner membrane</keyword>
<keyword evidence="11" id="KW-0472">Membrane</keyword>